<proteinExistence type="predicted"/>
<dbReference type="EMBL" id="KN818263">
    <property type="protein sequence ID" value="KIL63054.1"/>
    <property type="molecule type" value="Genomic_DNA"/>
</dbReference>
<dbReference type="Proteomes" id="UP000054549">
    <property type="component" value="Unassembled WGS sequence"/>
</dbReference>
<feature type="compositionally biased region" description="Polar residues" evidence="1">
    <location>
        <begin position="38"/>
        <end position="51"/>
    </location>
</feature>
<evidence type="ECO:0000313" key="3">
    <source>
        <dbReference type="Proteomes" id="UP000054549"/>
    </source>
</evidence>
<sequence>MSLGYHPRHRSQLHFWKFNLVDIHHNHLAPPSSSSPPTLSETLAYPTTTNPALAHHPRSIRNDVRLW</sequence>
<evidence type="ECO:0000256" key="1">
    <source>
        <dbReference type="SAM" id="MobiDB-lite"/>
    </source>
</evidence>
<dbReference type="HOGENOM" id="CLU_2811842_0_0_1"/>
<organism evidence="2 3">
    <name type="scientific">Amanita muscaria (strain Koide BX008)</name>
    <dbReference type="NCBI Taxonomy" id="946122"/>
    <lineage>
        <taxon>Eukaryota</taxon>
        <taxon>Fungi</taxon>
        <taxon>Dikarya</taxon>
        <taxon>Basidiomycota</taxon>
        <taxon>Agaricomycotina</taxon>
        <taxon>Agaricomycetes</taxon>
        <taxon>Agaricomycetidae</taxon>
        <taxon>Agaricales</taxon>
        <taxon>Pluteineae</taxon>
        <taxon>Amanitaceae</taxon>
        <taxon>Amanita</taxon>
    </lineage>
</organism>
<dbReference type="InParanoid" id="A0A0C2T8V2"/>
<gene>
    <name evidence="2" type="ORF">M378DRAFT_164935</name>
</gene>
<reference evidence="2 3" key="1">
    <citation type="submission" date="2014-04" db="EMBL/GenBank/DDBJ databases">
        <title>Evolutionary Origins and Diversification of the Mycorrhizal Mutualists.</title>
        <authorList>
            <consortium name="DOE Joint Genome Institute"/>
            <consortium name="Mycorrhizal Genomics Consortium"/>
            <person name="Kohler A."/>
            <person name="Kuo A."/>
            <person name="Nagy L.G."/>
            <person name="Floudas D."/>
            <person name="Copeland A."/>
            <person name="Barry K.W."/>
            <person name="Cichocki N."/>
            <person name="Veneault-Fourrey C."/>
            <person name="LaButti K."/>
            <person name="Lindquist E.A."/>
            <person name="Lipzen A."/>
            <person name="Lundell T."/>
            <person name="Morin E."/>
            <person name="Murat C."/>
            <person name="Riley R."/>
            <person name="Ohm R."/>
            <person name="Sun H."/>
            <person name="Tunlid A."/>
            <person name="Henrissat B."/>
            <person name="Grigoriev I.V."/>
            <person name="Hibbett D.S."/>
            <person name="Martin F."/>
        </authorList>
    </citation>
    <scope>NUCLEOTIDE SEQUENCE [LARGE SCALE GENOMIC DNA]</scope>
    <source>
        <strain evidence="2 3">Koide BX008</strain>
    </source>
</reference>
<accession>A0A0C2T8V2</accession>
<evidence type="ECO:0000313" key="2">
    <source>
        <dbReference type="EMBL" id="KIL63054.1"/>
    </source>
</evidence>
<dbReference type="AlphaFoldDB" id="A0A0C2T8V2"/>
<protein>
    <submittedName>
        <fullName evidence="2">Uncharacterized protein</fullName>
    </submittedName>
</protein>
<feature type="region of interest" description="Disordered" evidence="1">
    <location>
        <begin position="27"/>
        <end position="56"/>
    </location>
</feature>
<name>A0A0C2T8V2_AMAMK</name>
<keyword evidence="3" id="KW-1185">Reference proteome</keyword>